<protein>
    <submittedName>
        <fullName evidence="1">Uncharacterized protein</fullName>
    </submittedName>
</protein>
<dbReference type="Proteomes" id="UP001164020">
    <property type="component" value="Chromosome"/>
</dbReference>
<evidence type="ECO:0000313" key="1">
    <source>
        <dbReference type="EMBL" id="WAP68451.1"/>
    </source>
</evidence>
<dbReference type="RefSeq" id="WP_187389392.1">
    <property type="nucleotide sequence ID" value="NZ_CP114029.1"/>
</dbReference>
<organism evidence="1 2">
    <name type="scientific">Jiella pelagia</name>
    <dbReference type="NCBI Taxonomy" id="2986949"/>
    <lineage>
        <taxon>Bacteria</taxon>
        <taxon>Pseudomonadati</taxon>
        <taxon>Pseudomonadota</taxon>
        <taxon>Alphaproteobacteria</taxon>
        <taxon>Hyphomicrobiales</taxon>
        <taxon>Aurantimonadaceae</taxon>
        <taxon>Jiella</taxon>
    </lineage>
</organism>
<proteinExistence type="predicted"/>
<gene>
    <name evidence="1" type="ORF">OH818_24565</name>
</gene>
<name>A0ABY7BZR0_9HYPH</name>
<dbReference type="EMBL" id="CP114029">
    <property type="protein sequence ID" value="WAP68451.1"/>
    <property type="molecule type" value="Genomic_DNA"/>
</dbReference>
<keyword evidence="2" id="KW-1185">Reference proteome</keyword>
<reference evidence="1" key="1">
    <citation type="submission" date="2022-12" db="EMBL/GenBank/DDBJ databases">
        <title>Jiella pelagia sp. nov., isolated from phosphonate enriched culture of Northwest Pacific surface seawater.</title>
        <authorList>
            <person name="Shin D.Y."/>
            <person name="Hwang C.Y."/>
        </authorList>
    </citation>
    <scope>NUCLEOTIDE SEQUENCE</scope>
    <source>
        <strain evidence="1">HL-NP1</strain>
    </source>
</reference>
<evidence type="ECO:0000313" key="2">
    <source>
        <dbReference type="Proteomes" id="UP001164020"/>
    </source>
</evidence>
<accession>A0ABY7BZR0</accession>
<sequence length="67" mass="7346">MRKYWIEGATPGCSKPILEKLRGHFGDLFAVRVDETSGIVEIEESADPQIVTFLLDEAGVVVRAIDG</sequence>